<name>A0A4S8IZ20_MUSBA</name>
<dbReference type="Proteomes" id="UP000317650">
    <property type="component" value="Chromosome 10"/>
</dbReference>
<dbReference type="InterPro" id="IPR008942">
    <property type="entry name" value="ENTH_VHS"/>
</dbReference>
<keyword evidence="6" id="KW-1185">Reference proteome</keyword>
<reference evidence="5 6" key="1">
    <citation type="journal article" date="2019" name="Nat. Plants">
        <title>Genome sequencing of Musa balbisiana reveals subgenome evolution and function divergence in polyploid bananas.</title>
        <authorList>
            <person name="Yao X."/>
        </authorList>
    </citation>
    <scope>NUCLEOTIDE SEQUENCE [LARGE SCALE GENOMIC DNA]</scope>
    <source>
        <strain evidence="6">cv. DH-PKW</strain>
        <tissue evidence="5">Leaves</tissue>
    </source>
</reference>
<dbReference type="PANTHER" id="PTHR12460">
    <property type="entry name" value="CYCLIN-DEPENDENT KINASE INHIBITOR-RELATED PROTEIN"/>
    <property type="match status" value="1"/>
</dbReference>
<dbReference type="SMART" id="SM00582">
    <property type="entry name" value="RPR"/>
    <property type="match status" value="1"/>
</dbReference>
<keyword evidence="2" id="KW-0175">Coiled coil</keyword>
<proteinExistence type="predicted"/>
<dbReference type="GO" id="GO:0005634">
    <property type="term" value="C:nucleus"/>
    <property type="evidence" value="ECO:0007669"/>
    <property type="project" value="UniProtKB-ARBA"/>
</dbReference>
<accession>A0A4S8IZ20</accession>
<dbReference type="CDD" id="cd16981">
    <property type="entry name" value="CID_RPRD_like"/>
    <property type="match status" value="1"/>
</dbReference>
<dbReference type="PANTHER" id="PTHR12460:SF23">
    <property type="entry name" value="ACTIN CYTOSKELETON-REGULATORY COMPLEX PROTEIN PAN1"/>
    <property type="match status" value="1"/>
</dbReference>
<evidence type="ECO:0000256" key="1">
    <source>
        <dbReference type="ARBA" id="ARBA00022664"/>
    </source>
</evidence>
<evidence type="ECO:0000313" key="6">
    <source>
        <dbReference type="Proteomes" id="UP000317650"/>
    </source>
</evidence>
<sequence length="545" mass="60518">MRQFMVFWHIKFLNLRSITMNGSFNMQILVDKLAKLNNSQHSIETLSYWCIFHRNKAKQVVETWDQQFHCSPRDKRVSFLYLANDILQNSRRTGLEFINEFWKVLPDALTDEFDNGGDFGRKTALRLVDIWEERKVFGSRGQFLKEEILGRKLDNGNKYGNSSNCKLKQCSGELLQKIILSYDHIHDEEALFRKCEGAISIVDKLEKEFGSDDKLGSKNESEVTRELQKQHGILGECIEQLKAAELSRATLVTNLREALHEQETKIEQVRHELQAAKSQYELASSLSTQLHDAQPPAEQRQMESSLAFSDTSPGFIPEATTSSADTAQITPTMGTQEEPLITDSNSSHTEAEQRKIAAAAMAAKLTSSASSAQMLSFVLSSLASEGMIGQLDREDYTPDSKRLKTPHSAPSHVPSPPDSLFQLPMPSFPHPESLQPASAATHSSPSLEPSPLLPQPSTSLPPTQPPPPPPTATATTQFMQAAAGPMSRVPYSYGSAPPPLPSYPMFGMHSNPSPPSAYYSFQGLEAANRLVQPPFPMVPPPLARQ</sequence>
<evidence type="ECO:0000259" key="4">
    <source>
        <dbReference type="PROSITE" id="PS51391"/>
    </source>
</evidence>
<dbReference type="SUPFAM" id="SSF48464">
    <property type="entry name" value="ENTH/VHS domain"/>
    <property type="match status" value="1"/>
</dbReference>
<dbReference type="InterPro" id="IPR006569">
    <property type="entry name" value="CID_dom"/>
</dbReference>
<dbReference type="Pfam" id="PF04818">
    <property type="entry name" value="CID"/>
    <property type="match status" value="1"/>
</dbReference>
<feature type="compositionally biased region" description="Pro residues" evidence="3">
    <location>
        <begin position="462"/>
        <end position="471"/>
    </location>
</feature>
<dbReference type="PROSITE" id="PS51391">
    <property type="entry name" value="CID"/>
    <property type="match status" value="1"/>
</dbReference>
<feature type="compositionally biased region" description="Low complexity" evidence="3">
    <location>
        <begin position="443"/>
        <end position="461"/>
    </location>
</feature>
<keyword evidence="1" id="KW-0507">mRNA processing</keyword>
<dbReference type="GO" id="GO:0031124">
    <property type="term" value="P:mRNA 3'-end processing"/>
    <property type="evidence" value="ECO:0007669"/>
    <property type="project" value="TreeGrafter"/>
</dbReference>
<dbReference type="FunFam" id="1.25.40.90:FF:000018">
    <property type="entry name" value="ENTH/VHS family protein isoform 1"/>
    <property type="match status" value="1"/>
</dbReference>
<evidence type="ECO:0000313" key="5">
    <source>
        <dbReference type="EMBL" id="THU54200.1"/>
    </source>
</evidence>
<evidence type="ECO:0000256" key="2">
    <source>
        <dbReference type="SAM" id="Coils"/>
    </source>
</evidence>
<feature type="domain" description="CID" evidence="4">
    <location>
        <begin position="21"/>
        <end position="153"/>
    </location>
</feature>
<dbReference type="STRING" id="52838.A0A4S8IZ20"/>
<feature type="compositionally biased region" description="Polar residues" evidence="3">
    <location>
        <begin position="319"/>
        <end position="335"/>
    </location>
</feature>
<dbReference type="AlphaFoldDB" id="A0A4S8IZ20"/>
<dbReference type="EMBL" id="PYDT01000008">
    <property type="protein sequence ID" value="THU54200.1"/>
    <property type="molecule type" value="Genomic_DNA"/>
</dbReference>
<comment type="caution">
    <text evidence="5">The sequence shown here is derived from an EMBL/GenBank/DDBJ whole genome shotgun (WGS) entry which is preliminary data.</text>
</comment>
<dbReference type="Gene3D" id="1.25.40.90">
    <property type="match status" value="1"/>
</dbReference>
<dbReference type="GO" id="GO:0000993">
    <property type="term" value="F:RNA polymerase II complex binding"/>
    <property type="evidence" value="ECO:0007669"/>
    <property type="project" value="TreeGrafter"/>
</dbReference>
<gene>
    <name evidence="5" type="ORF">C4D60_Mb10t22540</name>
</gene>
<evidence type="ECO:0000256" key="3">
    <source>
        <dbReference type="SAM" id="MobiDB-lite"/>
    </source>
</evidence>
<organism evidence="5 6">
    <name type="scientific">Musa balbisiana</name>
    <name type="common">Banana</name>
    <dbReference type="NCBI Taxonomy" id="52838"/>
    <lineage>
        <taxon>Eukaryota</taxon>
        <taxon>Viridiplantae</taxon>
        <taxon>Streptophyta</taxon>
        <taxon>Embryophyta</taxon>
        <taxon>Tracheophyta</taxon>
        <taxon>Spermatophyta</taxon>
        <taxon>Magnoliopsida</taxon>
        <taxon>Liliopsida</taxon>
        <taxon>Zingiberales</taxon>
        <taxon>Musaceae</taxon>
        <taxon>Musa</taxon>
    </lineage>
</organism>
<feature type="region of interest" description="Disordered" evidence="3">
    <location>
        <begin position="396"/>
        <end position="489"/>
    </location>
</feature>
<protein>
    <recommendedName>
        <fullName evidence="4">CID domain-containing protein</fullName>
    </recommendedName>
</protein>
<feature type="coiled-coil region" evidence="2">
    <location>
        <begin position="252"/>
        <end position="286"/>
    </location>
</feature>
<feature type="region of interest" description="Disordered" evidence="3">
    <location>
        <begin position="311"/>
        <end position="353"/>
    </location>
</feature>